<evidence type="ECO:0000313" key="5">
    <source>
        <dbReference type="Proteomes" id="UP000294744"/>
    </source>
</evidence>
<dbReference type="InterPro" id="IPR041116">
    <property type="entry name" value="SLATT_3"/>
</dbReference>
<feature type="transmembrane region" description="Helical" evidence="1">
    <location>
        <begin position="220"/>
        <end position="239"/>
    </location>
</feature>
<dbReference type="AlphaFoldDB" id="A0A4R4UCI0"/>
<dbReference type="NCBIfam" id="NF033634">
    <property type="entry name" value="SLATT_1"/>
    <property type="match status" value="1"/>
</dbReference>
<dbReference type="EMBL" id="SMKV01000034">
    <property type="protein sequence ID" value="TDC89298.1"/>
    <property type="molecule type" value="Genomic_DNA"/>
</dbReference>
<evidence type="ECO:0000259" key="3">
    <source>
        <dbReference type="Pfam" id="PF18184"/>
    </source>
</evidence>
<evidence type="ECO:0000313" key="4">
    <source>
        <dbReference type="EMBL" id="TDC89298.1"/>
    </source>
</evidence>
<keyword evidence="1" id="KW-1133">Transmembrane helix</keyword>
<evidence type="ECO:0000259" key="2">
    <source>
        <dbReference type="Pfam" id="PF18181"/>
    </source>
</evidence>
<name>A0A4R4UCI0_9PSEU</name>
<feature type="domain" description="SMODS and SLOG-associating 2TM effector" evidence="2">
    <location>
        <begin position="172"/>
        <end position="292"/>
    </location>
</feature>
<proteinExistence type="predicted"/>
<dbReference type="OrthoDB" id="9806639at2"/>
<organism evidence="4 5">
    <name type="scientific">Saccharopolyspora aridisoli</name>
    <dbReference type="NCBI Taxonomy" id="2530385"/>
    <lineage>
        <taxon>Bacteria</taxon>
        <taxon>Bacillati</taxon>
        <taxon>Actinomycetota</taxon>
        <taxon>Actinomycetes</taxon>
        <taxon>Pseudonocardiales</taxon>
        <taxon>Pseudonocardiaceae</taxon>
        <taxon>Saccharopolyspora</taxon>
    </lineage>
</organism>
<keyword evidence="1" id="KW-0472">Membrane</keyword>
<reference evidence="4 5" key="1">
    <citation type="submission" date="2019-03" db="EMBL/GenBank/DDBJ databases">
        <title>Draft genome sequences of novel Actinobacteria.</title>
        <authorList>
            <person name="Sahin N."/>
            <person name="Ay H."/>
            <person name="Saygin H."/>
        </authorList>
    </citation>
    <scope>NUCLEOTIDE SEQUENCE [LARGE SCALE GENOMIC DNA]</scope>
    <source>
        <strain evidence="4 5">16K404</strain>
    </source>
</reference>
<feature type="domain" description="SMODS and SLOG-associating 2TM effector" evidence="3">
    <location>
        <begin position="18"/>
        <end position="169"/>
    </location>
</feature>
<keyword evidence="5" id="KW-1185">Reference proteome</keyword>
<keyword evidence="1" id="KW-0812">Transmembrane</keyword>
<comment type="caution">
    <text evidence="4">The sequence shown here is derived from an EMBL/GenBank/DDBJ whole genome shotgun (WGS) entry which is preliminary data.</text>
</comment>
<dbReference type="Pfam" id="PF18181">
    <property type="entry name" value="SLATT_1"/>
    <property type="match status" value="1"/>
</dbReference>
<accession>A0A4R4UCI0</accession>
<dbReference type="Pfam" id="PF18184">
    <property type="entry name" value="SLATT_3"/>
    <property type="match status" value="1"/>
</dbReference>
<protein>
    <submittedName>
        <fullName evidence="4">DUF4231 domain-containing protein</fullName>
    </submittedName>
</protein>
<dbReference type="InterPro" id="IPR040884">
    <property type="entry name" value="SLATT_1"/>
</dbReference>
<dbReference type="Proteomes" id="UP000294744">
    <property type="component" value="Unassembled WGS sequence"/>
</dbReference>
<dbReference type="RefSeq" id="WP_132626173.1">
    <property type="nucleotide sequence ID" value="NZ_SMKV01000034.1"/>
</dbReference>
<gene>
    <name evidence="4" type="ORF">E1161_21625</name>
</gene>
<feature type="transmembrane region" description="Helical" evidence="1">
    <location>
        <begin position="64"/>
        <end position="84"/>
    </location>
</feature>
<dbReference type="NCBIfam" id="NF033610">
    <property type="entry name" value="SLATT_3"/>
    <property type="match status" value="1"/>
</dbReference>
<sequence>MAVADQHLDVPLRLDDHPGLFQAADQASLAGQRRFLHAVRARLTLSILAAVSAAFTVQSGPADWAAVVTALCFVGTLGVEVLVLRGRPSKTWYQGRALAESAKSLTWRYAVGGDPFPLELSPAEADKRFTLRLQALHTDFPDVQLLPTQAPAISEPMRALRQSALPERRRVYLLGRVDDQRSWYATKARFHQQRASLYRLGTIIFEITGIAVALSRALGLITFDLAGIVAAVIAAIAAWSATRQHDSTAEAYVVANHDLGLLRERLHHHTDDAWADAVADTEAAISREHSTWRSSHNE</sequence>
<feature type="transmembrane region" description="Helical" evidence="1">
    <location>
        <begin position="39"/>
        <end position="58"/>
    </location>
</feature>
<evidence type="ECO:0000256" key="1">
    <source>
        <dbReference type="SAM" id="Phobius"/>
    </source>
</evidence>
<feature type="transmembrane region" description="Helical" evidence="1">
    <location>
        <begin position="197"/>
        <end position="214"/>
    </location>
</feature>